<dbReference type="InterPro" id="IPR058245">
    <property type="entry name" value="NreC/VraR/RcsB-like_REC"/>
</dbReference>
<evidence type="ECO:0000256" key="3">
    <source>
        <dbReference type="PROSITE-ProRule" id="PRU00169"/>
    </source>
</evidence>
<dbReference type="Pfam" id="PF00196">
    <property type="entry name" value="GerE"/>
    <property type="match status" value="1"/>
</dbReference>
<evidence type="ECO:0000256" key="1">
    <source>
        <dbReference type="ARBA" id="ARBA00022553"/>
    </source>
</evidence>
<dbReference type="InterPro" id="IPR016032">
    <property type="entry name" value="Sig_transdc_resp-reg_C-effctor"/>
</dbReference>
<reference evidence="6 7" key="1">
    <citation type="submission" date="2019-02" db="EMBL/GenBank/DDBJ databases">
        <title>Draft Genome Sequences of Six Type Strains of the Genus Massilia.</title>
        <authorList>
            <person name="Miess H."/>
            <person name="Frediansyhah A."/>
            <person name="Gross H."/>
        </authorList>
    </citation>
    <scope>NUCLEOTIDE SEQUENCE [LARGE SCALE GENOMIC DNA]</scope>
    <source>
        <strain evidence="6 7">DSM 17473</strain>
    </source>
</reference>
<dbReference type="PANTHER" id="PTHR45566">
    <property type="entry name" value="HTH-TYPE TRANSCRIPTIONAL REGULATOR YHJB-RELATED"/>
    <property type="match status" value="1"/>
</dbReference>
<evidence type="ECO:0000313" key="6">
    <source>
        <dbReference type="EMBL" id="QBE66370.1"/>
    </source>
</evidence>
<dbReference type="PROSITE" id="PS00622">
    <property type="entry name" value="HTH_LUXR_1"/>
    <property type="match status" value="1"/>
</dbReference>
<keyword evidence="7" id="KW-1185">Reference proteome</keyword>
<dbReference type="RefSeq" id="WP_130189478.1">
    <property type="nucleotide sequence ID" value="NZ_CP035913.1"/>
</dbReference>
<feature type="modified residue" description="4-aspartylphosphate" evidence="3">
    <location>
        <position position="58"/>
    </location>
</feature>
<evidence type="ECO:0000259" key="4">
    <source>
        <dbReference type="PROSITE" id="PS50043"/>
    </source>
</evidence>
<accession>A0A4P6L456</accession>
<keyword evidence="2" id="KW-0238">DNA-binding</keyword>
<organism evidence="6 7">
    <name type="scientific">Pseudoduganella lutea</name>
    <dbReference type="NCBI Taxonomy" id="321985"/>
    <lineage>
        <taxon>Bacteria</taxon>
        <taxon>Pseudomonadati</taxon>
        <taxon>Pseudomonadota</taxon>
        <taxon>Betaproteobacteria</taxon>
        <taxon>Burkholderiales</taxon>
        <taxon>Oxalobacteraceae</taxon>
        <taxon>Telluria group</taxon>
        <taxon>Pseudoduganella</taxon>
    </lineage>
</organism>
<evidence type="ECO:0000313" key="7">
    <source>
        <dbReference type="Proteomes" id="UP000290637"/>
    </source>
</evidence>
<dbReference type="InterPro" id="IPR001789">
    <property type="entry name" value="Sig_transdc_resp-reg_receiver"/>
</dbReference>
<evidence type="ECO:0000256" key="2">
    <source>
        <dbReference type="ARBA" id="ARBA00023125"/>
    </source>
</evidence>
<dbReference type="CDD" id="cd06170">
    <property type="entry name" value="LuxR_C_like"/>
    <property type="match status" value="1"/>
</dbReference>
<sequence>MPSKPISVLLVDDHPLFRQGLTSILDSEEGIALVGEATTGREALARCHELKPDVVIMDIRMPEMNGIEASALIRRDCPSTRVIVLTTFEGDVHAMRAIKAGAAGYMLKSKVGDDLANAIRTVHGGGRCIAPSVAVAMADHMHADSLSQREIQVLELAAFGKTNKLIGVQLGISEATVKVHMKSILSKLDANDRTHAVMLAVERGIIDLLQRGS</sequence>
<dbReference type="InterPro" id="IPR000792">
    <property type="entry name" value="Tscrpt_reg_LuxR_C"/>
</dbReference>
<dbReference type="SUPFAM" id="SSF52172">
    <property type="entry name" value="CheY-like"/>
    <property type="match status" value="1"/>
</dbReference>
<dbReference type="InterPro" id="IPR051015">
    <property type="entry name" value="EvgA-like"/>
</dbReference>
<dbReference type="EMBL" id="CP035913">
    <property type="protein sequence ID" value="QBE66370.1"/>
    <property type="molecule type" value="Genomic_DNA"/>
</dbReference>
<dbReference type="PROSITE" id="PS50110">
    <property type="entry name" value="RESPONSE_REGULATORY"/>
    <property type="match status" value="1"/>
</dbReference>
<dbReference type="Pfam" id="PF00072">
    <property type="entry name" value="Response_reg"/>
    <property type="match status" value="1"/>
</dbReference>
<dbReference type="CDD" id="cd17535">
    <property type="entry name" value="REC_NarL-like"/>
    <property type="match status" value="1"/>
</dbReference>
<dbReference type="GO" id="GO:0003677">
    <property type="term" value="F:DNA binding"/>
    <property type="evidence" value="ECO:0007669"/>
    <property type="project" value="UniProtKB-KW"/>
</dbReference>
<dbReference type="PROSITE" id="PS50043">
    <property type="entry name" value="HTH_LUXR_2"/>
    <property type="match status" value="1"/>
</dbReference>
<dbReference type="OrthoDB" id="9780593at2"/>
<dbReference type="GO" id="GO:0006355">
    <property type="term" value="P:regulation of DNA-templated transcription"/>
    <property type="evidence" value="ECO:0007669"/>
    <property type="project" value="InterPro"/>
</dbReference>
<protein>
    <submittedName>
        <fullName evidence="6">Response regulator transcription factor</fullName>
    </submittedName>
</protein>
<dbReference type="Gene3D" id="3.40.50.2300">
    <property type="match status" value="1"/>
</dbReference>
<dbReference type="InterPro" id="IPR011006">
    <property type="entry name" value="CheY-like_superfamily"/>
</dbReference>
<feature type="domain" description="HTH luxR-type" evidence="4">
    <location>
        <begin position="139"/>
        <end position="204"/>
    </location>
</feature>
<name>A0A4P6L456_9BURK</name>
<gene>
    <name evidence="6" type="ORF">EWM63_28180</name>
</gene>
<dbReference type="PANTHER" id="PTHR45566:SF2">
    <property type="entry name" value="NARL SUBFAMILY"/>
    <property type="match status" value="1"/>
</dbReference>
<dbReference type="KEGG" id="plue:EWM63_28180"/>
<evidence type="ECO:0000259" key="5">
    <source>
        <dbReference type="PROSITE" id="PS50110"/>
    </source>
</evidence>
<dbReference type="Proteomes" id="UP000290637">
    <property type="component" value="Chromosome"/>
</dbReference>
<dbReference type="GO" id="GO:0000160">
    <property type="term" value="P:phosphorelay signal transduction system"/>
    <property type="evidence" value="ECO:0007669"/>
    <property type="project" value="InterPro"/>
</dbReference>
<dbReference type="SMART" id="SM00421">
    <property type="entry name" value="HTH_LUXR"/>
    <property type="match status" value="1"/>
</dbReference>
<dbReference type="AlphaFoldDB" id="A0A4P6L456"/>
<proteinExistence type="predicted"/>
<feature type="domain" description="Response regulatory" evidence="5">
    <location>
        <begin position="7"/>
        <end position="123"/>
    </location>
</feature>
<keyword evidence="1 3" id="KW-0597">Phosphoprotein</keyword>
<dbReference type="PRINTS" id="PR00038">
    <property type="entry name" value="HTHLUXR"/>
</dbReference>
<dbReference type="SMART" id="SM00448">
    <property type="entry name" value="REC"/>
    <property type="match status" value="1"/>
</dbReference>
<dbReference type="SUPFAM" id="SSF46894">
    <property type="entry name" value="C-terminal effector domain of the bipartite response regulators"/>
    <property type="match status" value="1"/>
</dbReference>